<evidence type="ECO:0000256" key="1">
    <source>
        <dbReference type="SAM" id="MobiDB-lite"/>
    </source>
</evidence>
<feature type="compositionally biased region" description="Basic residues" evidence="1">
    <location>
        <begin position="81"/>
        <end position="90"/>
    </location>
</feature>
<keyword evidence="3" id="KW-1185">Reference proteome</keyword>
<comment type="caution">
    <text evidence="2">The sequence shown here is derived from an EMBL/GenBank/DDBJ whole genome shotgun (WGS) entry which is preliminary data.</text>
</comment>
<dbReference type="EMBL" id="CADEAL010002569">
    <property type="protein sequence ID" value="CAB1441130.1"/>
    <property type="molecule type" value="Genomic_DNA"/>
</dbReference>
<reference evidence="2" key="1">
    <citation type="submission" date="2020-03" db="EMBL/GenBank/DDBJ databases">
        <authorList>
            <person name="Weist P."/>
        </authorList>
    </citation>
    <scope>NUCLEOTIDE SEQUENCE</scope>
</reference>
<sequence>MQLSHASALIRSSSGLRAPFLCQSQEWKRPGPPLSVCGYDLDVHPAIRHMDGGAAVTGFGYSSQAEKREGDTGSEGWKEKKEKKRRRRREKQIQRQPEMNAAEDHSSGSRAVVPPTLDADLVLDAARHVSHHGARRQSILTHGRCQPACTSIVSPTLPPLHAAEVPRSKAPAGYIIANVLDYPPIWITSILLSERQTIAEGNNLSDGVLDTLAVWFLDGNVILPPGSYGPGQTC</sequence>
<gene>
    <name evidence="2" type="ORF">PLEPLA_LOCUS28915</name>
</gene>
<feature type="compositionally biased region" description="Basic and acidic residues" evidence="1">
    <location>
        <begin position="65"/>
        <end position="80"/>
    </location>
</feature>
<dbReference type="AlphaFoldDB" id="A0A9N7V1A6"/>
<accession>A0A9N7V1A6</accession>
<organism evidence="2 3">
    <name type="scientific">Pleuronectes platessa</name>
    <name type="common">European plaice</name>
    <dbReference type="NCBI Taxonomy" id="8262"/>
    <lineage>
        <taxon>Eukaryota</taxon>
        <taxon>Metazoa</taxon>
        <taxon>Chordata</taxon>
        <taxon>Craniata</taxon>
        <taxon>Vertebrata</taxon>
        <taxon>Euteleostomi</taxon>
        <taxon>Actinopterygii</taxon>
        <taxon>Neopterygii</taxon>
        <taxon>Teleostei</taxon>
        <taxon>Neoteleostei</taxon>
        <taxon>Acanthomorphata</taxon>
        <taxon>Carangaria</taxon>
        <taxon>Pleuronectiformes</taxon>
        <taxon>Pleuronectoidei</taxon>
        <taxon>Pleuronectidae</taxon>
        <taxon>Pleuronectes</taxon>
    </lineage>
</organism>
<evidence type="ECO:0000313" key="2">
    <source>
        <dbReference type="EMBL" id="CAB1441130.1"/>
    </source>
</evidence>
<name>A0A9N7V1A6_PLEPL</name>
<feature type="region of interest" description="Disordered" evidence="1">
    <location>
        <begin position="64"/>
        <end position="113"/>
    </location>
</feature>
<evidence type="ECO:0000313" key="3">
    <source>
        <dbReference type="Proteomes" id="UP001153269"/>
    </source>
</evidence>
<protein>
    <submittedName>
        <fullName evidence="2">Uncharacterized protein</fullName>
    </submittedName>
</protein>
<proteinExistence type="predicted"/>
<dbReference type="Proteomes" id="UP001153269">
    <property type="component" value="Unassembled WGS sequence"/>
</dbReference>